<gene>
    <name evidence="3" type="ORF">KI387_001637</name>
</gene>
<name>A0AA38GTM2_TAXCH</name>
<protein>
    <recommendedName>
        <fullName evidence="2">BRX domain-containing protein</fullName>
    </recommendedName>
</protein>
<dbReference type="InterPro" id="IPR013591">
    <property type="entry name" value="Brevis_radix_dom"/>
</dbReference>
<dbReference type="Pfam" id="PF08381">
    <property type="entry name" value="BRX"/>
    <property type="match status" value="1"/>
</dbReference>
<evidence type="ECO:0000259" key="2">
    <source>
        <dbReference type="PROSITE" id="PS51514"/>
    </source>
</evidence>
<sequence length="130" mass="14331">LKNMAEKLPGGYSPNSLKPGLASNVIHKSAISNNALAVDHREVFNHKSLLLATTGVNRSNERACLDDEAIRNLPIETIRSSNSDHSRCPKPKVDNGHETGLEKVEEDEPGVYLTLLSLPNGTKYLERVRF</sequence>
<dbReference type="EMBL" id="JAHRHJ020000001">
    <property type="protein sequence ID" value="KAH9329529.1"/>
    <property type="molecule type" value="Genomic_DNA"/>
</dbReference>
<feature type="compositionally biased region" description="Basic and acidic residues" evidence="1">
    <location>
        <begin position="82"/>
        <end position="100"/>
    </location>
</feature>
<accession>A0AA38GTM2</accession>
<feature type="non-terminal residue" evidence="3">
    <location>
        <position position="130"/>
    </location>
</feature>
<keyword evidence="4" id="KW-1185">Reference proteome</keyword>
<dbReference type="PROSITE" id="PS51514">
    <property type="entry name" value="BRX"/>
    <property type="match status" value="1"/>
</dbReference>
<reference evidence="3 4" key="1">
    <citation type="journal article" date="2021" name="Nat. Plants">
        <title>The Taxus genome provides insights into paclitaxel biosynthesis.</title>
        <authorList>
            <person name="Xiong X."/>
            <person name="Gou J."/>
            <person name="Liao Q."/>
            <person name="Li Y."/>
            <person name="Zhou Q."/>
            <person name="Bi G."/>
            <person name="Li C."/>
            <person name="Du R."/>
            <person name="Wang X."/>
            <person name="Sun T."/>
            <person name="Guo L."/>
            <person name="Liang H."/>
            <person name="Lu P."/>
            <person name="Wu Y."/>
            <person name="Zhang Z."/>
            <person name="Ro D.K."/>
            <person name="Shang Y."/>
            <person name="Huang S."/>
            <person name="Yan J."/>
        </authorList>
    </citation>
    <scope>NUCLEOTIDE SEQUENCE [LARGE SCALE GENOMIC DNA]</scope>
    <source>
        <strain evidence="3">Ta-2019</strain>
    </source>
</reference>
<dbReference type="AlphaFoldDB" id="A0AA38GTM2"/>
<proteinExistence type="predicted"/>
<dbReference type="Proteomes" id="UP000824469">
    <property type="component" value="Unassembled WGS sequence"/>
</dbReference>
<organism evidence="3 4">
    <name type="scientific">Taxus chinensis</name>
    <name type="common">Chinese yew</name>
    <name type="synonym">Taxus wallichiana var. chinensis</name>
    <dbReference type="NCBI Taxonomy" id="29808"/>
    <lineage>
        <taxon>Eukaryota</taxon>
        <taxon>Viridiplantae</taxon>
        <taxon>Streptophyta</taxon>
        <taxon>Embryophyta</taxon>
        <taxon>Tracheophyta</taxon>
        <taxon>Spermatophyta</taxon>
        <taxon>Pinopsida</taxon>
        <taxon>Pinidae</taxon>
        <taxon>Conifers II</taxon>
        <taxon>Cupressales</taxon>
        <taxon>Taxaceae</taxon>
        <taxon>Taxus</taxon>
    </lineage>
</organism>
<feature type="non-terminal residue" evidence="3">
    <location>
        <position position="1"/>
    </location>
</feature>
<comment type="caution">
    <text evidence="3">The sequence shown here is derived from an EMBL/GenBank/DDBJ whole genome shotgun (WGS) entry which is preliminary data.</text>
</comment>
<evidence type="ECO:0000313" key="3">
    <source>
        <dbReference type="EMBL" id="KAH9329529.1"/>
    </source>
</evidence>
<evidence type="ECO:0000256" key="1">
    <source>
        <dbReference type="SAM" id="MobiDB-lite"/>
    </source>
</evidence>
<feature type="region of interest" description="Disordered" evidence="1">
    <location>
        <begin position="80"/>
        <end position="100"/>
    </location>
</feature>
<evidence type="ECO:0000313" key="4">
    <source>
        <dbReference type="Proteomes" id="UP000824469"/>
    </source>
</evidence>
<feature type="domain" description="BRX" evidence="2">
    <location>
        <begin position="101"/>
        <end position="130"/>
    </location>
</feature>